<dbReference type="Proteomes" id="UP001293718">
    <property type="component" value="Unassembled WGS sequence"/>
</dbReference>
<dbReference type="InterPro" id="IPR013783">
    <property type="entry name" value="Ig-like_fold"/>
</dbReference>
<dbReference type="Gene3D" id="2.60.40.10">
    <property type="entry name" value="Immunoglobulins"/>
    <property type="match status" value="1"/>
</dbReference>
<evidence type="ECO:0000313" key="2">
    <source>
        <dbReference type="Proteomes" id="UP001293718"/>
    </source>
</evidence>
<comment type="caution">
    <text evidence="1">The sequence shown here is derived from an EMBL/GenBank/DDBJ whole genome shotgun (WGS) entry which is preliminary data.</text>
</comment>
<accession>A0ABU5IRY1</accession>
<proteinExistence type="predicted"/>
<name>A0ABU5IRY1_9BURK</name>
<dbReference type="RefSeq" id="WP_066335023.1">
    <property type="nucleotide sequence ID" value="NZ_JAXOJX010000134.1"/>
</dbReference>
<reference evidence="1 2" key="1">
    <citation type="submission" date="2023-11" db="EMBL/GenBank/DDBJ databases">
        <title>Draft genome of Azohydromonas lata strain H1 (DSM1123), a polyhydroxyalkanoate producer.</title>
        <authorList>
            <person name="Traversa D."/>
            <person name="D'Addabbo P."/>
            <person name="Pazzani C."/>
            <person name="Manzari C."/>
            <person name="Chiara M."/>
            <person name="Scrascia M."/>
        </authorList>
    </citation>
    <scope>NUCLEOTIDE SEQUENCE [LARGE SCALE GENOMIC DNA]</scope>
    <source>
        <strain evidence="1 2">H1</strain>
    </source>
</reference>
<evidence type="ECO:0000313" key="1">
    <source>
        <dbReference type="EMBL" id="MDZ5461649.1"/>
    </source>
</evidence>
<evidence type="ECO:0008006" key="3">
    <source>
        <dbReference type="Google" id="ProtNLM"/>
    </source>
</evidence>
<sequence length="152" mass="15644">MKNVVIHVAAGSCLAALLLAGGGLLGGEDADLSPRGWSRALALRTEVFQAERSAGDGRITVTLVNEGEDTATHIQPLVLPPHFKLLRDDCTAQRLPAGASCGYTLALDAAGPRAGTVGLEVRYDYADARDRSVGGTVSYPGVAAVAATSLND</sequence>
<gene>
    <name evidence="1" type="ORF">SM757_34255</name>
</gene>
<protein>
    <recommendedName>
        <fullName evidence="3">DUF11 domain-containing protein</fullName>
    </recommendedName>
</protein>
<keyword evidence="2" id="KW-1185">Reference proteome</keyword>
<organism evidence="1 2">
    <name type="scientific">Azohydromonas lata</name>
    <dbReference type="NCBI Taxonomy" id="45677"/>
    <lineage>
        <taxon>Bacteria</taxon>
        <taxon>Pseudomonadati</taxon>
        <taxon>Pseudomonadota</taxon>
        <taxon>Betaproteobacteria</taxon>
        <taxon>Burkholderiales</taxon>
        <taxon>Sphaerotilaceae</taxon>
        <taxon>Azohydromonas</taxon>
    </lineage>
</organism>
<dbReference type="EMBL" id="JAXOJX010000134">
    <property type="protein sequence ID" value="MDZ5461649.1"/>
    <property type="molecule type" value="Genomic_DNA"/>
</dbReference>